<comment type="caution">
    <text evidence="1">The sequence shown here is derived from an EMBL/GenBank/DDBJ whole genome shotgun (WGS) entry which is preliminary data.</text>
</comment>
<organism evidence="1 2">
    <name type="scientific">Persea americana</name>
    <name type="common">Avocado</name>
    <dbReference type="NCBI Taxonomy" id="3435"/>
    <lineage>
        <taxon>Eukaryota</taxon>
        <taxon>Viridiplantae</taxon>
        <taxon>Streptophyta</taxon>
        <taxon>Embryophyta</taxon>
        <taxon>Tracheophyta</taxon>
        <taxon>Spermatophyta</taxon>
        <taxon>Magnoliopsida</taxon>
        <taxon>Magnoliidae</taxon>
        <taxon>Laurales</taxon>
        <taxon>Lauraceae</taxon>
        <taxon>Persea</taxon>
    </lineage>
</organism>
<keyword evidence="2" id="KW-1185">Reference proteome</keyword>
<proteinExistence type="predicted"/>
<name>A0ACC2MSD0_PERAE</name>
<gene>
    <name evidence="1" type="ORF">MRB53_001358</name>
</gene>
<evidence type="ECO:0000313" key="2">
    <source>
        <dbReference type="Proteomes" id="UP001234297"/>
    </source>
</evidence>
<protein>
    <submittedName>
        <fullName evidence="1">Uncharacterized protein</fullName>
    </submittedName>
</protein>
<accession>A0ACC2MSD0</accession>
<sequence>MEKFSLLLLFILLSISLFDSSQTHAGTEKEKTLAMIKPDGLLGNYTDKIKMIILESGFSILKEVMVQLDEDNAKHFYTEHSGRNFFPSLIKFMTSGPVIPMVLEKENAVADWRALIGPTDARKAKLSHPQSIRAMCGSATERNCVHGSDSPKAASREISFFFPDMLPGQDIPIHDEL</sequence>
<reference evidence="1 2" key="1">
    <citation type="journal article" date="2022" name="Hortic Res">
        <title>A haplotype resolved chromosomal level avocado genome allows analysis of novel avocado genes.</title>
        <authorList>
            <person name="Nath O."/>
            <person name="Fletcher S.J."/>
            <person name="Hayward A."/>
            <person name="Shaw L.M."/>
            <person name="Masouleh A.K."/>
            <person name="Furtado A."/>
            <person name="Henry R.J."/>
            <person name="Mitter N."/>
        </authorList>
    </citation>
    <scope>NUCLEOTIDE SEQUENCE [LARGE SCALE GENOMIC DNA]</scope>
    <source>
        <strain evidence="2">cv. Hass</strain>
    </source>
</reference>
<dbReference type="EMBL" id="CM056809">
    <property type="protein sequence ID" value="KAJ8648335.1"/>
    <property type="molecule type" value="Genomic_DNA"/>
</dbReference>
<evidence type="ECO:0000313" key="1">
    <source>
        <dbReference type="EMBL" id="KAJ8648335.1"/>
    </source>
</evidence>
<dbReference type="Proteomes" id="UP001234297">
    <property type="component" value="Chromosome 1"/>
</dbReference>